<feature type="transmembrane region" description="Helical" evidence="7">
    <location>
        <begin position="322"/>
        <end position="340"/>
    </location>
</feature>
<dbReference type="GO" id="GO:0004674">
    <property type="term" value="F:protein serine/threonine kinase activity"/>
    <property type="evidence" value="ECO:0007669"/>
    <property type="project" value="UniProtKB-KW"/>
</dbReference>
<keyword evidence="6" id="KW-0067">ATP-binding</keyword>
<dbReference type="SUPFAM" id="SSF56112">
    <property type="entry name" value="Protein kinase-like (PK-like)"/>
    <property type="match status" value="1"/>
</dbReference>
<name>A0A229RKU3_9PSEU</name>
<keyword evidence="2" id="KW-0723">Serine/threonine-protein kinase</keyword>
<organism evidence="9 10">
    <name type="scientific">Amycolatopsis thailandensis</name>
    <dbReference type="NCBI Taxonomy" id="589330"/>
    <lineage>
        <taxon>Bacteria</taxon>
        <taxon>Bacillati</taxon>
        <taxon>Actinomycetota</taxon>
        <taxon>Actinomycetes</taxon>
        <taxon>Pseudonocardiales</taxon>
        <taxon>Pseudonocardiaceae</taxon>
        <taxon>Amycolatopsis</taxon>
    </lineage>
</organism>
<keyword evidence="4" id="KW-0547">Nucleotide-binding</keyword>
<dbReference type="AlphaFoldDB" id="A0A229RKU3"/>
<evidence type="ECO:0000313" key="9">
    <source>
        <dbReference type="EMBL" id="OXM47280.1"/>
    </source>
</evidence>
<feature type="transmembrane region" description="Helical" evidence="7">
    <location>
        <begin position="379"/>
        <end position="401"/>
    </location>
</feature>
<dbReference type="Proteomes" id="UP000215223">
    <property type="component" value="Unassembled WGS sequence"/>
</dbReference>
<dbReference type="Gene3D" id="1.10.510.10">
    <property type="entry name" value="Transferase(Phosphotransferase) domain 1"/>
    <property type="match status" value="1"/>
</dbReference>
<dbReference type="CDD" id="cd14014">
    <property type="entry name" value="STKc_PknB_like"/>
    <property type="match status" value="1"/>
</dbReference>
<dbReference type="InterPro" id="IPR011009">
    <property type="entry name" value="Kinase-like_dom_sf"/>
</dbReference>
<keyword evidence="3" id="KW-0808">Transferase</keyword>
<keyword evidence="7" id="KW-0472">Membrane</keyword>
<reference evidence="9 10" key="1">
    <citation type="submission" date="2017-07" db="EMBL/GenBank/DDBJ databases">
        <title>Amycolatopsis thailandensis Genome sequencing and assembly.</title>
        <authorList>
            <person name="Kaur N."/>
            <person name="Mayilraj S."/>
        </authorList>
    </citation>
    <scope>NUCLEOTIDE SEQUENCE [LARGE SCALE GENOMIC DNA]</scope>
    <source>
        <strain evidence="9 10">JCM 16380</strain>
    </source>
</reference>
<accession>A0A229RKU3</accession>
<dbReference type="EMBL" id="NMQT01000140">
    <property type="protein sequence ID" value="OXM47280.1"/>
    <property type="molecule type" value="Genomic_DNA"/>
</dbReference>
<evidence type="ECO:0000256" key="2">
    <source>
        <dbReference type="ARBA" id="ARBA00022527"/>
    </source>
</evidence>
<keyword evidence="10" id="KW-1185">Reference proteome</keyword>
<feature type="domain" description="Protein kinase" evidence="8">
    <location>
        <begin position="12"/>
        <end position="255"/>
    </location>
</feature>
<keyword evidence="7" id="KW-0812">Transmembrane</keyword>
<evidence type="ECO:0000256" key="6">
    <source>
        <dbReference type="ARBA" id="ARBA00022840"/>
    </source>
</evidence>
<evidence type="ECO:0000256" key="5">
    <source>
        <dbReference type="ARBA" id="ARBA00022777"/>
    </source>
</evidence>
<dbReference type="PANTHER" id="PTHR43289:SF6">
    <property type="entry name" value="SERINE_THREONINE-PROTEIN KINASE NEKL-3"/>
    <property type="match status" value="1"/>
</dbReference>
<evidence type="ECO:0000256" key="7">
    <source>
        <dbReference type="SAM" id="Phobius"/>
    </source>
</evidence>
<dbReference type="RefSeq" id="WP_093938352.1">
    <property type="nucleotide sequence ID" value="NZ_NMQT01000140.1"/>
</dbReference>
<keyword evidence="5 9" id="KW-0418">Kinase</keyword>
<dbReference type="Gene3D" id="3.30.200.20">
    <property type="entry name" value="Phosphorylase Kinase, domain 1"/>
    <property type="match status" value="1"/>
</dbReference>
<dbReference type="PANTHER" id="PTHR43289">
    <property type="entry name" value="MITOGEN-ACTIVATED PROTEIN KINASE KINASE KINASE 20-RELATED"/>
    <property type="match status" value="1"/>
</dbReference>
<dbReference type="PROSITE" id="PS50011">
    <property type="entry name" value="PROTEIN_KINASE_DOM"/>
    <property type="match status" value="1"/>
</dbReference>
<proteinExistence type="predicted"/>
<comment type="caution">
    <text evidence="9">The sequence shown here is derived from an EMBL/GenBank/DDBJ whole genome shotgun (WGS) entry which is preliminary data.</text>
</comment>
<sequence>MTAVSRTIAERYTLLEKLGGDGTAVLWRGEDGQEGRQVAIKELLLPALDESARAAVVERLRREAGVVAEHPSVVPVHEVVVADGTPFVVMDPVDGRTLEDLASSGPLPPRLVAGIGRQVLGALAAAHAKGAVHGDVRPANILVSSDGTARLTGFGVGQALDPAGSPAFLAPERIAGHEDTPHADLWSLGVTLLGAAEGANPFLRGNVAATLYAVVNDQPVFSRTHGTLADVLRGLLAKAPHARMLPDHAIPMLALAANGAEAPVPVLPAPPRPGVRTPSVAAILAGVAGMVLGFALLTNAMVMHQAYYFFDFSELSMIVGDFSSIVAGVAAVAGGASLLARVRAGQLMLSVSALLTLLSFGLLTVIGEDRIHLGLAIQPGFTIDLLLLLFAIALTIAVWFVPAERPAVG</sequence>
<feature type="transmembrane region" description="Helical" evidence="7">
    <location>
        <begin position="280"/>
        <end position="302"/>
    </location>
</feature>
<evidence type="ECO:0000259" key="8">
    <source>
        <dbReference type="PROSITE" id="PS50011"/>
    </source>
</evidence>
<dbReference type="InterPro" id="IPR000719">
    <property type="entry name" value="Prot_kinase_dom"/>
</dbReference>
<protein>
    <recommendedName>
        <fullName evidence="1">non-specific serine/threonine protein kinase</fullName>
        <ecNumber evidence="1">2.7.11.1</ecNumber>
    </recommendedName>
</protein>
<dbReference type="GO" id="GO:0005524">
    <property type="term" value="F:ATP binding"/>
    <property type="evidence" value="ECO:0007669"/>
    <property type="project" value="UniProtKB-KW"/>
</dbReference>
<evidence type="ECO:0000256" key="3">
    <source>
        <dbReference type="ARBA" id="ARBA00022679"/>
    </source>
</evidence>
<dbReference type="OrthoDB" id="9801841at2"/>
<dbReference type="EC" id="2.7.11.1" evidence="1"/>
<evidence type="ECO:0000256" key="4">
    <source>
        <dbReference type="ARBA" id="ARBA00022741"/>
    </source>
</evidence>
<dbReference type="Pfam" id="PF00069">
    <property type="entry name" value="Pkinase"/>
    <property type="match status" value="1"/>
</dbReference>
<evidence type="ECO:0000313" key="10">
    <source>
        <dbReference type="Proteomes" id="UP000215223"/>
    </source>
</evidence>
<evidence type="ECO:0000256" key="1">
    <source>
        <dbReference type="ARBA" id="ARBA00012513"/>
    </source>
</evidence>
<feature type="transmembrane region" description="Helical" evidence="7">
    <location>
        <begin position="347"/>
        <end position="367"/>
    </location>
</feature>
<gene>
    <name evidence="9" type="ORF">CFP71_35680</name>
</gene>
<keyword evidence="7" id="KW-1133">Transmembrane helix</keyword>